<dbReference type="EMBL" id="JANILD010000001">
    <property type="protein sequence ID" value="MCQ9302452.1"/>
    <property type="molecule type" value="Genomic_DNA"/>
</dbReference>
<dbReference type="Proteomes" id="UP001204068">
    <property type="component" value="Unassembled WGS sequence"/>
</dbReference>
<dbReference type="RefSeq" id="WP_218696809.1">
    <property type="nucleotide sequence ID" value="NZ_CP077960.1"/>
</dbReference>
<evidence type="ECO:0000313" key="3">
    <source>
        <dbReference type="Proteomes" id="UP001204068"/>
    </source>
</evidence>
<comment type="caution">
    <text evidence="2">The sequence shown here is derived from an EMBL/GenBank/DDBJ whole genome shotgun (WGS) entry which is preliminary data.</text>
</comment>
<reference evidence="2" key="1">
    <citation type="submission" date="2022-07" db="EMBL/GenBank/DDBJ databases">
        <title>Bacterial species isolated from the porcine tonsil microbiota.</title>
        <authorList>
            <person name="Oliveira I.M.F."/>
        </authorList>
    </citation>
    <scope>NUCLEOTIDE SEQUENCE</scope>
    <source>
        <strain evidence="2">8QC2O2</strain>
    </source>
</reference>
<keyword evidence="1" id="KW-0175">Coiled coil</keyword>
<name>A0AAW5LHG8_MAMSC</name>
<gene>
    <name evidence="2" type="ORF">NQ032_02315</name>
</gene>
<organism evidence="2 3">
    <name type="scientific">Mammaliicoccus sciuri</name>
    <name type="common">Staphylococcus sciuri</name>
    <dbReference type="NCBI Taxonomy" id="1296"/>
    <lineage>
        <taxon>Bacteria</taxon>
        <taxon>Bacillati</taxon>
        <taxon>Bacillota</taxon>
        <taxon>Bacilli</taxon>
        <taxon>Bacillales</taxon>
        <taxon>Staphylococcaceae</taxon>
        <taxon>Mammaliicoccus</taxon>
    </lineage>
</organism>
<evidence type="ECO:0000313" key="2">
    <source>
        <dbReference type="EMBL" id="MCQ9302452.1"/>
    </source>
</evidence>
<protein>
    <submittedName>
        <fullName evidence="2">Uncharacterized protein</fullName>
    </submittedName>
</protein>
<evidence type="ECO:0000256" key="1">
    <source>
        <dbReference type="SAM" id="Coils"/>
    </source>
</evidence>
<proteinExistence type="predicted"/>
<feature type="coiled-coil region" evidence="1">
    <location>
        <begin position="112"/>
        <end position="146"/>
    </location>
</feature>
<sequence>MNINIFKRTKKEDEKVYKETEFFTQTNKVMELLFKQETDLITALTPYEELKLVEERLESPESDEYDQLIKRKSELEKIIRVKEYAYVEIPDELKETVRENYEKELRYAKEYKTELLDDIKNIKEKINTLNQELVNKKNELNKVSNNVLYVQYIPEILDGKKFFIKFAPKDWDESVWLEPELSFYLAAQRIKKPTGKVIFGEGKNNE</sequence>
<accession>A0AAW5LHG8</accession>
<dbReference type="AlphaFoldDB" id="A0AAW5LHG8"/>